<organism evidence="3 4">
    <name type="scientific">Flavobacterium tagetis</name>
    <dbReference type="NCBI Taxonomy" id="2801336"/>
    <lineage>
        <taxon>Bacteria</taxon>
        <taxon>Pseudomonadati</taxon>
        <taxon>Bacteroidota</taxon>
        <taxon>Flavobacteriia</taxon>
        <taxon>Flavobacteriales</taxon>
        <taxon>Flavobacteriaceae</taxon>
        <taxon>Flavobacterium</taxon>
    </lineage>
</organism>
<dbReference type="RefSeq" id="WP_202002111.1">
    <property type="nucleotide sequence ID" value="NZ_JAERSF010000002.1"/>
</dbReference>
<proteinExistence type="inferred from homology"/>
<dbReference type="InterPro" id="IPR003423">
    <property type="entry name" value="OMP_efflux"/>
</dbReference>
<comment type="caution">
    <text evidence="3">The sequence shown here is derived from an EMBL/GenBank/DDBJ whole genome shotgun (WGS) entry which is preliminary data.</text>
</comment>
<dbReference type="NCBIfam" id="TIGR01845">
    <property type="entry name" value="outer_NodT"/>
    <property type="match status" value="1"/>
</dbReference>
<dbReference type="PROSITE" id="PS51257">
    <property type="entry name" value="PROKAR_LIPOPROTEIN"/>
    <property type="match status" value="1"/>
</dbReference>
<evidence type="ECO:0000256" key="1">
    <source>
        <dbReference type="ARBA" id="ARBA00007613"/>
    </source>
</evidence>
<keyword evidence="2" id="KW-0472">Membrane</keyword>
<comment type="subcellular location">
    <subcellularLocation>
        <location evidence="2">Cell membrane</location>
        <topology evidence="2">Lipid-anchor</topology>
    </subcellularLocation>
</comment>
<dbReference type="Pfam" id="PF02321">
    <property type="entry name" value="OEP"/>
    <property type="match status" value="2"/>
</dbReference>
<evidence type="ECO:0000313" key="4">
    <source>
        <dbReference type="Proteomes" id="UP000603728"/>
    </source>
</evidence>
<name>A0ABS1KDV2_9FLAO</name>
<accession>A0ABS1KDV2</accession>
<evidence type="ECO:0000256" key="2">
    <source>
        <dbReference type="RuleBase" id="RU362097"/>
    </source>
</evidence>
<keyword evidence="4" id="KW-1185">Reference proteome</keyword>
<protein>
    <submittedName>
        <fullName evidence="3">TolC family protein</fullName>
    </submittedName>
</protein>
<keyword evidence="2" id="KW-1134">Transmembrane beta strand</keyword>
<keyword evidence="2" id="KW-0812">Transmembrane</keyword>
<dbReference type="Gene3D" id="2.20.200.10">
    <property type="entry name" value="Outer membrane efflux proteins (OEP)"/>
    <property type="match status" value="1"/>
</dbReference>
<keyword evidence="2" id="KW-0564">Palmitate</keyword>
<sequence length="469" mass="51713">MKTLYKIGMVLLTATIMTSCVVGKKYSRTELNAPEKYREEVAVTGDTVLLPWKNYYKDPLLVALIEKALVKNNEVIIAMKSMEQLDLSYKQAKLSLLPTLDFDAGASRSYPSKNSLNGSLSQQFIGKDYMDDYSANLRLSWEVDIWGKAAMQKRDAKAAYFAQKENLSALKTRIIVQVAQSYYNLLGLDEQLKIAEKNIELSTNTLSMMQLQYKSGSISSLAVNQTEAQKKTAELLVPLAKANIAVQENALQILCGEYPDKIERAGNIDAAEVSVLFAGGIPASLLSRRPDVKSSEYAVMSANAKTGLAKATMYPTLSLNPSIGVNSFEFENWFDFPGSITKTIAANLAQPIFRKKALRTAYEVAVLEQEKAVVQFKQSFITAVGEVNDAMSRLKYADERMILAKDKAESLEKATSDASLLYKSGMANYLEVIAAQNSSLQNELDLVTIKLEKLNAAINLYRALGGGVE</sequence>
<gene>
    <name evidence="3" type="ORF">JI750_12255</name>
</gene>
<dbReference type="PANTHER" id="PTHR30203">
    <property type="entry name" value="OUTER MEMBRANE CATION EFFLUX PROTEIN"/>
    <property type="match status" value="1"/>
</dbReference>
<keyword evidence="2" id="KW-0449">Lipoprotein</keyword>
<dbReference type="EMBL" id="JAERSF010000002">
    <property type="protein sequence ID" value="MBL0737669.1"/>
    <property type="molecule type" value="Genomic_DNA"/>
</dbReference>
<dbReference type="Gene3D" id="1.20.1600.10">
    <property type="entry name" value="Outer membrane efflux proteins (OEP)"/>
    <property type="match status" value="1"/>
</dbReference>
<evidence type="ECO:0000313" key="3">
    <source>
        <dbReference type="EMBL" id="MBL0737669.1"/>
    </source>
</evidence>
<dbReference type="InterPro" id="IPR010131">
    <property type="entry name" value="MdtP/NodT-like"/>
</dbReference>
<dbReference type="SUPFAM" id="SSF56954">
    <property type="entry name" value="Outer membrane efflux proteins (OEP)"/>
    <property type="match status" value="1"/>
</dbReference>
<comment type="similarity">
    <text evidence="1 2">Belongs to the outer membrane factor (OMF) (TC 1.B.17) family.</text>
</comment>
<dbReference type="Proteomes" id="UP000603728">
    <property type="component" value="Unassembled WGS sequence"/>
</dbReference>
<reference evidence="3 4" key="1">
    <citation type="submission" date="2021-01" db="EMBL/GenBank/DDBJ databases">
        <title>Genome seq and assembly of Flavobacterium sp. GN10.</title>
        <authorList>
            <person name="Chhetri G."/>
        </authorList>
    </citation>
    <scope>NUCLEOTIDE SEQUENCE [LARGE SCALE GENOMIC DNA]</scope>
    <source>
        <strain evidence="3 4">GN10</strain>
    </source>
</reference>